<organism evidence="3 5">
    <name type="scientific">Legionella steigerwaltii</name>
    <dbReference type="NCBI Taxonomy" id="460"/>
    <lineage>
        <taxon>Bacteria</taxon>
        <taxon>Pseudomonadati</taxon>
        <taxon>Pseudomonadota</taxon>
        <taxon>Gammaproteobacteria</taxon>
        <taxon>Legionellales</taxon>
        <taxon>Legionellaceae</taxon>
        <taxon>Legionella</taxon>
    </lineage>
</organism>
<accession>A0A378LA21</accession>
<dbReference type="EMBL" id="UGOY01000001">
    <property type="protein sequence ID" value="STY23547.1"/>
    <property type="molecule type" value="Genomic_DNA"/>
</dbReference>
<evidence type="ECO:0000313" key="5">
    <source>
        <dbReference type="Proteomes" id="UP000255110"/>
    </source>
</evidence>
<dbReference type="STRING" id="460.Lstg_2928"/>
<feature type="region of interest" description="Disordered" evidence="1">
    <location>
        <begin position="1"/>
        <end position="25"/>
    </location>
</feature>
<name>A0A378LA21_9GAMM</name>
<evidence type="ECO:0000256" key="1">
    <source>
        <dbReference type="SAM" id="MobiDB-lite"/>
    </source>
</evidence>
<evidence type="ECO:0000313" key="4">
    <source>
        <dbReference type="Proteomes" id="UP000054820"/>
    </source>
</evidence>
<dbReference type="AlphaFoldDB" id="A0A378LA21"/>
<reference evidence="3 5" key="2">
    <citation type="submission" date="2018-06" db="EMBL/GenBank/DDBJ databases">
        <authorList>
            <consortium name="Pathogen Informatics"/>
            <person name="Doyle S."/>
        </authorList>
    </citation>
    <scope>NUCLEOTIDE SEQUENCE [LARGE SCALE GENOMIC DNA]</scope>
    <source>
        <strain evidence="3 5">NCTC11991</strain>
    </source>
</reference>
<dbReference type="Proteomes" id="UP000054820">
    <property type="component" value="Unassembled WGS sequence"/>
</dbReference>
<gene>
    <name evidence="2" type="ORF">Lstg_2928</name>
    <name evidence="3" type="ORF">NCTC11991_02155</name>
</gene>
<sequence length="78" mass="8884">MNHEPHELVHRDESSSKSKEKDEVEERVVLIHTIKHGLHDIVHGDESESEEVDKDKDVGDKSQGDEDEDEQGTTIARI</sequence>
<feature type="region of interest" description="Disordered" evidence="1">
    <location>
        <begin position="37"/>
        <end position="78"/>
    </location>
</feature>
<keyword evidence="4" id="KW-1185">Reference proteome</keyword>
<evidence type="ECO:0000313" key="3">
    <source>
        <dbReference type="EMBL" id="STY23547.1"/>
    </source>
</evidence>
<feature type="compositionally biased region" description="Basic and acidic residues" evidence="1">
    <location>
        <begin position="37"/>
        <end position="46"/>
    </location>
</feature>
<dbReference type="Proteomes" id="UP000255110">
    <property type="component" value="Unassembled WGS sequence"/>
</dbReference>
<reference evidence="2 4" key="1">
    <citation type="submission" date="2015-11" db="EMBL/GenBank/DDBJ databases">
        <title>Genomic analysis of 38 Legionella species identifies large and diverse effector repertoires.</title>
        <authorList>
            <person name="Burstein D."/>
            <person name="Amaro F."/>
            <person name="Zusman T."/>
            <person name="Lifshitz Z."/>
            <person name="Cohen O."/>
            <person name="Gilbert J.A."/>
            <person name="Pupko T."/>
            <person name="Shuman H.A."/>
            <person name="Segal G."/>
        </authorList>
    </citation>
    <scope>NUCLEOTIDE SEQUENCE [LARGE SCALE GENOMIC DNA]</scope>
    <source>
        <strain evidence="2 4">SC-18-C9</strain>
    </source>
</reference>
<feature type="compositionally biased region" description="Basic and acidic residues" evidence="1">
    <location>
        <begin position="53"/>
        <end position="64"/>
    </location>
</feature>
<protein>
    <submittedName>
        <fullName evidence="3">Uncharacterized protein</fullName>
    </submittedName>
</protein>
<dbReference type="RefSeq" id="WP_058478449.1">
    <property type="nucleotide sequence ID" value="NZ_CAAAIO010000042.1"/>
</dbReference>
<evidence type="ECO:0000313" key="2">
    <source>
        <dbReference type="EMBL" id="KTD71519.1"/>
    </source>
</evidence>
<proteinExistence type="predicted"/>
<dbReference type="EMBL" id="LNYZ01000032">
    <property type="protein sequence ID" value="KTD71519.1"/>
    <property type="molecule type" value="Genomic_DNA"/>
</dbReference>